<reference evidence="2 3" key="1">
    <citation type="submission" date="2015-01" db="EMBL/GenBank/DDBJ databases">
        <authorList>
            <person name="Xiang T."/>
            <person name="Song Y."/>
            <person name="Huang L."/>
            <person name="Wang B."/>
            <person name="Wu P."/>
        </authorList>
    </citation>
    <scope>NUCLEOTIDE SEQUENCE [LARGE SCALE GENOMIC DNA]</scope>
    <source>
        <strain evidence="2 3">CcD93</strain>
    </source>
</reference>
<evidence type="ECO:0000256" key="1">
    <source>
        <dbReference type="SAM" id="SignalP"/>
    </source>
</evidence>
<dbReference type="RefSeq" id="WP_042009984.1">
    <property type="nucleotide sequence ID" value="NZ_CDOL01000278.1"/>
</dbReference>
<evidence type="ECO:0000313" key="3">
    <source>
        <dbReference type="Proteomes" id="UP000038200"/>
    </source>
</evidence>
<dbReference type="OrthoDB" id="1202683at2"/>
<feature type="chain" id="PRO_5002133163" description="Lipoprotein" evidence="1">
    <location>
        <begin position="19"/>
        <end position="182"/>
    </location>
</feature>
<proteinExistence type="predicted"/>
<dbReference type="Proteomes" id="UP000038200">
    <property type="component" value="Unassembled WGS sequence"/>
</dbReference>
<accession>A0A0B7IR34</accession>
<sequence>MKKVILFLVLIFALYSCGTDKLTEAKVKDLVQACIEKEPQKDVIDTEITLGEGQLLATMLRKSDNERNYLQLSDEKLIDFEKTNQMLFGQSKYNISLTEKGKQYVTRTEKNKTWVRCLSLKLSEVEEIHENPSTNTAEVKLVFRKENKTPFHILLSDDFKSDEPIKRTMSFRKANEGWKLCD</sequence>
<name>A0A0B7IR34_9FLAO</name>
<feature type="signal peptide" evidence="1">
    <location>
        <begin position="1"/>
        <end position="18"/>
    </location>
</feature>
<dbReference type="PROSITE" id="PS51257">
    <property type="entry name" value="PROKAR_LIPOPROTEIN"/>
    <property type="match status" value="1"/>
</dbReference>
<dbReference type="AlphaFoldDB" id="A0A0B7IR34"/>
<dbReference type="STRING" id="1848903.CCAND38_970007"/>
<dbReference type="EMBL" id="CDOL01000278">
    <property type="protein sequence ID" value="CEN54371.1"/>
    <property type="molecule type" value="Genomic_DNA"/>
</dbReference>
<evidence type="ECO:0008006" key="4">
    <source>
        <dbReference type="Google" id="ProtNLM"/>
    </source>
</evidence>
<evidence type="ECO:0000313" key="2">
    <source>
        <dbReference type="EMBL" id="CEN54371.1"/>
    </source>
</evidence>
<organism evidence="2 3">
    <name type="scientific">Capnocytophaga canis</name>
    <dbReference type="NCBI Taxonomy" id="1848903"/>
    <lineage>
        <taxon>Bacteria</taxon>
        <taxon>Pseudomonadati</taxon>
        <taxon>Bacteroidota</taxon>
        <taxon>Flavobacteriia</taxon>
        <taxon>Flavobacteriales</taxon>
        <taxon>Flavobacteriaceae</taxon>
        <taxon>Capnocytophaga</taxon>
    </lineage>
</organism>
<keyword evidence="1" id="KW-0732">Signal</keyword>
<protein>
    <recommendedName>
        <fullName evidence="4">Lipoprotein</fullName>
    </recommendedName>
</protein>
<gene>
    <name evidence="2" type="ORF">CCAND93_850007</name>
</gene>